<keyword evidence="1" id="KW-0812">Transmembrane</keyword>
<evidence type="ECO:0000256" key="1">
    <source>
        <dbReference type="SAM" id="Phobius"/>
    </source>
</evidence>
<dbReference type="PATRIC" id="fig|1133568.3.peg.1639"/>
<name>J9UVL4_BRAPL</name>
<reference evidence="2 3" key="1">
    <citation type="journal article" date="2012" name="BMC Genomics">
        <title>Comparative genomics of Brachyspira pilosicoli strains: genome rearrangements, reductions and correlation of genetic compliment with phenotypic diversity.</title>
        <authorList>
            <person name="Mappley L.J."/>
            <person name="Black M.L."/>
            <person name="Abuoun M."/>
            <person name="Darby A.C."/>
            <person name="Woodward M.J."/>
            <person name="Parkhill J."/>
            <person name="Turner A.K."/>
            <person name="Bellgard M.I."/>
            <person name="La T."/>
            <person name="Phillips N.D."/>
            <person name="La Ragione R.M."/>
            <person name="Hampson D.J."/>
        </authorList>
    </citation>
    <scope>NUCLEOTIDE SEQUENCE [LARGE SCALE GENOMIC DNA]</scope>
    <source>
        <strain evidence="2">B2904</strain>
    </source>
</reference>
<keyword evidence="1" id="KW-0472">Membrane</keyword>
<dbReference type="Proteomes" id="UP000007346">
    <property type="component" value="Chromosome"/>
</dbReference>
<dbReference type="HOGENOM" id="CLU_952966_0_0_12"/>
<feature type="transmembrane region" description="Helical" evidence="1">
    <location>
        <begin position="29"/>
        <end position="45"/>
    </location>
</feature>
<gene>
    <name evidence="2" type="ORF">B2904_orf1640</name>
</gene>
<proteinExistence type="predicted"/>
<dbReference type="EMBL" id="CP003490">
    <property type="protein sequence ID" value="AFR70973.1"/>
    <property type="molecule type" value="Genomic_DNA"/>
</dbReference>
<evidence type="ECO:0000313" key="2">
    <source>
        <dbReference type="EMBL" id="AFR70973.1"/>
    </source>
</evidence>
<protein>
    <submittedName>
        <fullName evidence="2">Uncharacterized protein</fullName>
    </submittedName>
</protein>
<keyword evidence="1" id="KW-1133">Transmembrane helix</keyword>
<accession>J9UVL4</accession>
<dbReference type="AlphaFoldDB" id="J9UVL4"/>
<organism evidence="2 3">
    <name type="scientific">Brachyspira pilosicoli B2904</name>
    <dbReference type="NCBI Taxonomy" id="1133568"/>
    <lineage>
        <taxon>Bacteria</taxon>
        <taxon>Pseudomonadati</taxon>
        <taxon>Spirochaetota</taxon>
        <taxon>Spirochaetia</taxon>
        <taxon>Brachyspirales</taxon>
        <taxon>Brachyspiraceae</taxon>
        <taxon>Brachyspira</taxon>
    </lineage>
</organism>
<evidence type="ECO:0000313" key="3">
    <source>
        <dbReference type="Proteomes" id="UP000007346"/>
    </source>
</evidence>
<dbReference type="KEGG" id="bpj:B2904_orf1640"/>
<sequence length="294" mass="32456">MYIYLYKIYYMLFIRDKPTNGVYIMRKKLNFIIIFFVIALNLYSFDEGFVWGLRANFNGTATLPSISASDLDKIGAAYMKGSVGYTMDGEAELGYLFGSQKWFGGLDPAKFSGMSLYGSIGVGNGFAGQVAGNTIGGVTVNMYINVNYAPVVSFGVGTKAYFLNSKLALGLQVGGKLIADLSPSYLAYADDASILTPEVGEIIVTDFMIKNMNPLMLSIKFSLEYNQPINDRVEVILGIYTRFNVYSPQYITMPDSLLKLMNTVRPNFTTDTKLPSYYINSLDFGLTLGLAFKG</sequence>